<reference evidence="7 8" key="1">
    <citation type="submission" date="2017-09" db="EMBL/GenBank/DDBJ databases">
        <title>Biodiversity and function of Thalassospira species in the particle-attached aromatic-hydrocarbon-degrading consortia from the surface seawater of the China South Sea.</title>
        <authorList>
            <person name="Dong C."/>
            <person name="Lai Q."/>
            <person name="Shao Z."/>
        </authorList>
    </citation>
    <scope>NUCLEOTIDE SEQUENCE [LARGE SCALE GENOMIC DNA]</scope>
    <source>
        <strain evidence="7 8">139Z-12</strain>
    </source>
</reference>
<keyword evidence="8" id="KW-1185">Reference proteome</keyword>
<accession>A0A2N3L6S4</accession>
<evidence type="ECO:0000313" key="7">
    <source>
        <dbReference type="EMBL" id="PKR58472.1"/>
    </source>
</evidence>
<name>A0A2N3L6S4_9PROT</name>
<dbReference type="GO" id="GO:0006352">
    <property type="term" value="P:DNA-templated transcription initiation"/>
    <property type="evidence" value="ECO:0007669"/>
    <property type="project" value="InterPro"/>
</dbReference>
<sequence>MAASDRFWDGIYQQYHPRLLRQVEKYLPTREESQDVLQDLYVQLRRRDVDPKEVENPPAYLMRMATNLAIDVLRRKSRNPLEFSDPSDIAEMKGSGDLYATPEQISSDRQRLDIIAMAVESLPPRCREAFLFCKRDHLTPAEAAEKLGVSRNMVEKHLRTALKHCREVLARHEN</sequence>
<dbReference type="Gene3D" id="1.10.1740.10">
    <property type="match status" value="1"/>
</dbReference>
<keyword evidence="4" id="KW-0804">Transcription</keyword>
<dbReference type="Proteomes" id="UP000233332">
    <property type="component" value="Unassembled WGS sequence"/>
</dbReference>
<dbReference type="NCBIfam" id="TIGR02937">
    <property type="entry name" value="sigma70-ECF"/>
    <property type="match status" value="1"/>
</dbReference>
<dbReference type="InterPro" id="IPR014284">
    <property type="entry name" value="RNA_pol_sigma-70_dom"/>
</dbReference>
<evidence type="ECO:0000256" key="2">
    <source>
        <dbReference type="ARBA" id="ARBA00023015"/>
    </source>
</evidence>
<dbReference type="InterPro" id="IPR013324">
    <property type="entry name" value="RNA_pol_sigma_r3/r4-like"/>
</dbReference>
<dbReference type="GO" id="GO:0016987">
    <property type="term" value="F:sigma factor activity"/>
    <property type="evidence" value="ECO:0007669"/>
    <property type="project" value="UniProtKB-KW"/>
</dbReference>
<dbReference type="InterPro" id="IPR039425">
    <property type="entry name" value="RNA_pol_sigma-70-like"/>
</dbReference>
<dbReference type="InterPro" id="IPR013325">
    <property type="entry name" value="RNA_pol_sigma_r2"/>
</dbReference>
<dbReference type="GO" id="GO:0003677">
    <property type="term" value="F:DNA binding"/>
    <property type="evidence" value="ECO:0007669"/>
    <property type="project" value="InterPro"/>
</dbReference>
<proteinExistence type="inferred from homology"/>
<protein>
    <submittedName>
        <fullName evidence="7">RNA polymerase subunit sigma</fullName>
    </submittedName>
</protein>
<gene>
    <name evidence="7" type="ORF">COO92_12110</name>
</gene>
<evidence type="ECO:0000256" key="4">
    <source>
        <dbReference type="ARBA" id="ARBA00023163"/>
    </source>
</evidence>
<dbReference type="Gene3D" id="1.10.10.10">
    <property type="entry name" value="Winged helix-like DNA-binding domain superfamily/Winged helix DNA-binding domain"/>
    <property type="match status" value="1"/>
</dbReference>
<evidence type="ECO:0000313" key="8">
    <source>
        <dbReference type="Proteomes" id="UP000233332"/>
    </source>
</evidence>
<evidence type="ECO:0000259" key="6">
    <source>
        <dbReference type="Pfam" id="PF08281"/>
    </source>
</evidence>
<dbReference type="Pfam" id="PF04542">
    <property type="entry name" value="Sigma70_r2"/>
    <property type="match status" value="1"/>
</dbReference>
<dbReference type="SUPFAM" id="SSF88659">
    <property type="entry name" value="Sigma3 and sigma4 domains of RNA polymerase sigma factors"/>
    <property type="match status" value="1"/>
</dbReference>
<dbReference type="AlphaFoldDB" id="A0A2N3L6S4"/>
<dbReference type="RefSeq" id="WP_101302609.1">
    <property type="nucleotide sequence ID" value="NZ_NXGX01000004.1"/>
</dbReference>
<dbReference type="EMBL" id="NXGX01000004">
    <property type="protein sequence ID" value="PKR58472.1"/>
    <property type="molecule type" value="Genomic_DNA"/>
</dbReference>
<evidence type="ECO:0000256" key="3">
    <source>
        <dbReference type="ARBA" id="ARBA00023082"/>
    </source>
</evidence>
<dbReference type="InterPro" id="IPR036388">
    <property type="entry name" value="WH-like_DNA-bd_sf"/>
</dbReference>
<keyword evidence="2" id="KW-0805">Transcription regulation</keyword>
<evidence type="ECO:0000259" key="5">
    <source>
        <dbReference type="Pfam" id="PF04542"/>
    </source>
</evidence>
<comment type="caution">
    <text evidence="7">The sequence shown here is derived from an EMBL/GenBank/DDBJ whole genome shotgun (WGS) entry which is preliminary data.</text>
</comment>
<dbReference type="PANTHER" id="PTHR43133:SF63">
    <property type="entry name" value="RNA POLYMERASE SIGMA FACTOR FECI-RELATED"/>
    <property type="match status" value="1"/>
</dbReference>
<keyword evidence="3" id="KW-0731">Sigma factor</keyword>
<dbReference type="SUPFAM" id="SSF88946">
    <property type="entry name" value="Sigma2 domain of RNA polymerase sigma factors"/>
    <property type="match status" value="1"/>
</dbReference>
<dbReference type="InterPro" id="IPR007627">
    <property type="entry name" value="RNA_pol_sigma70_r2"/>
</dbReference>
<organism evidence="7 8">
    <name type="scientific">Thalassospira lohafexi</name>
    <dbReference type="NCBI Taxonomy" id="744227"/>
    <lineage>
        <taxon>Bacteria</taxon>
        <taxon>Pseudomonadati</taxon>
        <taxon>Pseudomonadota</taxon>
        <taxon>Alphaproteobacteria</taxon>
        <taxon>Rhodospirillales</taxon>
        <taxon>Thalassospiraceae</taxon>
        <taxon>Thalassospira</taxon>
    </lineage>
</organism>
<evidence type="ECO:0000256" key="1">
    <source>
        <dbReference type="ARBA" id="ARBA00010641"/>
    </source>
</evidence>
<feature type="domain" description="RNA polymerase sigma-70 region 2" evidence="5">
    <location>
        <begin position="11"/>
        <end position="78"/>
    </location>
</feature>
<dbReference type="InterPro" id="IPR013249">
    <property type="entry name" value="RNA_pol_sigma70_r4_t2"/>
</dbReference>
<comment type="similarity">
    <text evidence="1">Belongs to the sigma-70 factor family. ECF subfamily.</text>
</comment>
<dbReference type="Pfam" id="PF08281">
    <property type="entry name" value="Sigma70_r4_2"/>
    <property type="match status" value="1"/>
</dbReference>
<dbReference type="PANTHER" id="PTHR43133">
    <property type="entry name" value="RNA POLYMERASE ECF-TYPE SIGMA FACTO"/>
    <property type="match status" value="1"/>
</dbReference>
<feature type="domain" description="RNA polymerase sigma factor 70 region 4 type 2" evidence="6">
    <location>
        <begin position="113"/>
        <end position="165"/>
    </location>
</feature>